<feature type="non-terminal residue" evidence="2">
    <location>
        <position position="364"/>
    </location>
</feature>
<organism evidence="2">
    <name type="scientific">marine sediment metagenome</name>
    <dbReference type="NCBI Taxonomy" id="412755"/>
    <lineage>
        <taxon>unclassified sequences</taxon>
        <taxon>metagenomes</taxon>
        <taxon>ecological metagenomes</taxon>
    </lineage>
</organism>
<name>X1MQM6_9ZZZZ</name>
<dbReference type="PROSITE" id="PS50093">
    <property type="entry name" value="PKD"/>
    <property type="match status" value="1"/>
</dbReference>
<feature type="non-terminal residue" evidence="2">
    <location>
        <position position="1"/>
    </location>
</feature>
<dbReference type="InterPro" id="IPR000601">
    <property type="entry name" value="PKD_dom"/>
</dbReference>
<gene>
    <name evidence="2" type="ORF">S06H3_16507</name>
</gene>
<dbReference type="EMBL" id="BARV01008170">
    <property type="protein sequence ID" value="GAI16965.1"/>
    <property type="molecule type" value="Genomic_DNA"/>
</dbReference>
<dbReference type="InterPro" id="IPR013783">
    <property type="entry name" value="Ig-like_fold"/>
</dbReference>
<dbReference type="CDD" id="cd00146">
    <property type="entry name" value="PKD"/>
    <property type="match status" value="1"/>
</dbReference>
<protein>
    <recommendedName>
        <fullName evidence="1">PKD domain-containing protein</fullName>
    </recommendedName>
</protein>
<accession>X1MQM6</accession>
<dbReference type="AlphaFoldDB" id="X1MQM6"/>
<proteinExistence type="predicted"/>
<dbReference type="Gene3D" id="3.10.620.30">
    <property type="match status" value="1"/>
</dbReference>
<dbReference type="InterPro" id="IPR022409">
    <property type="entry name" value="PKD/Chitinase_dom"/>
</dbReference>
<sequence>TGTICNEKNPPIYTYDSCGTYEVRLTVTDNGGAQATCAKTIAIPVSYTWTYGGIRWHQEFEIADEVKQYEAMPHAVYIYGIPPIGAYLSEDAKQFVTADDEKIEAFAENLKASYLSQYPMSEDGLADFVLGFVQEAIPYDEYGIKDNFYYWPYALEVLVAGKGNCSGKSILYASLIEALEYHASLVDFEKDKHMMVGVRLSEQPSMASGAGYTNIVVAPFEKNGVKYWPAETTCSGWDLGERDSELHTDTFSMYILPITEPPVASASATPMVGEVPLEVSFFGFGTDSDGNIISYRWDFDDESTSNEQNPVHVFQNEGNYDVCFTVVDDDGETDSEWVEITAVDTSEGRWIKVADYSGTSRENT</sequence>
<evidence type="ECO:0000259" key="1">
    <source>
        <dbReference type="PROSITE" id="PS50093"/>
    </source>
</evidence>
<dbReference type="InterPro" id="IPR035986">
    <property type="entry name" value="PKD_dom_sf"/>
</dbReference>
<reference evidence="2" key="1">
    <citation type="journal article" date="2014" name="Front. Microbiol.">
        <title>High frequency of phylogenetically diverse reductive dehalogenase-homologous genes in deep subseafloor sedimentary metagenomes.</title>
        <authorList>
            <person name="Kawai M."/>
            <person name="Futagami T."/>
            <person name="Toyoda A."/>
            <person name="Takaki Y."/>
            <person name="Nishi S."/>
            <person name="Hori S."/>
            <person name="Arai W."/>
            <person name="Tsubouchi T."/>
            <person name="Morono Y."/>
            <person name="Uchiyama I."/>
            <person name="Ito T."/>
            <person name="Fujiyama A."/>
            <person name="Inagaki F."/>
            <person name="Takami H."/>
        </authorList>
    </citation>
    <scope>NUCLEOTIDE SEQUENCE</scope>
    <source>
        <strain evidence="2">Expedition CK06-06</strain>
    </source>
</reference>
<dbReference type="Gene3D" id="2.60.40.10">
    <property type="entry name" value="Immunoglobulins"/>
    <property type="match status" value="2"/>
</dbReference>
<comment type="caution">
    <text evidence="2">The sequence shown here is derived from an EMBL/GenBank/DDBJ whole genome shotgun (WGS) entry which is preliminary data.</text>
</comment>
<feature type="domain" description="PKD" evidence="1">
    <location>
        <begin position="262"/>
        <end position="347"/>
    </location>
</feature>
<evidence type="ECO:0000313" key="2">
    <source>
        <dbReference type="EMBL" id="GAI16965.1"/>
    </source>
</evidence>
<dbReference type="SMART" id="SM00089">
    <property type="entry name" value="PKD"/>
    <property type="match status" value="1"/>
</dbReference>
<dbReference type="Pfam" id="PF18911">
    <property type="entry name" value="PKD_4"/>
    <property type="match status" value="1"/>
</dbReference>
<dbReference type="SUPFAM" id="SSF49299">
    <property type="entry name" value="PKD domain"/>
    <property type="match status" value="2"/>
</dbReference>